<evidence type="ECO:0000256" key="3">
    <source>
        <dbReference type="ARBA" id="ARBA00022840"/>
    </source>
</evidence>
<dbReference type="EMBL" id="JABFIF010000002">
    <property type="protein sequence ID" value="NOH15146.1"/>
    <property type="molecule type" value="Genomic_DNA"/>
</dbReference>
<name>A0A7Y3V851_CLOCO</name>
<reference evidence="5 6" key="1">
    <citation type="submission" date="2020-05" db="EMBL/GenBank/DDBJ databases">
        <title>Draft genome sequence of Clostridium cochlearium strain AGROS13 isolated from a sheep dairy farm in New Zealand.</title>
        <authorList>
            <person name="Gupta T.B."/>
            <person name="Jauregui R."/>
            <person name="Risson A.N."/>
            <person name="Brightwell G."/>
            <person name="Maclean P."/>
        </authorList>
    </citation>
    <scope>NUCLEOTIDE SEQUENCE [LARGE SCALE GENOMIC DNA]</scope>
    <source>
        <strain evidence="5 6">AGROS13</strain>
    </source>
</reference>
<keyword evidence="1" id="KW-0813">Transport</keyword>
<dbReference type="SMART" id="SM00382">
    <property type="entry name" value="AAA"/>
    <property type="match status" value="1"/>
</dbReference>
<evidence type="ECO:0000256" key="1">
    <source>
        <dbReference type="ARBA" id="ARBA00022448"/>
    </source>
</evidence>
<evidence type="ECO:0000313" key="5">
    <source>
        <dbReference type="EMBL" id="NOH15146.1"/>
    </source>
</evidence>
<accession>A0A7Y3V851</accession>
<dbReference type="InterPro" id="IPR027417">
    <property type="entry name" value="P-loop_NTPase"/>
</dbReference>
<evidence type="ECO:0000259" key="4">
    <source>
        <dbReference type="PROSITE" id="PS50893"/>
    </source>
</evidence>
<dbReference type="InterPro" id="IPR003439">
    <property type="entry name" value="ABC_transporter-like_ATP-bd"/>
</dbReference>
<comment type="caution">
    <text evidence="5">The sequence shown here is derived from an EMBL/GenBank/DDBJ whole genome shotgun (WGS) entry which is preliminary data.</text>
</comment>
<dbReference type="PANTHER" id="PTHR43423:SF1">
    <property type="entry name" value="ABC TRANSPORTER I FAMILY MEMBER 17"/>
    <property type="match status" value="1"/>
</dbReference>
<sequence length="211" mass="23981">MFLFKNVSYKNILNIRELNIPSHKVTCIVGQSGSGKTTLLRLLNKIISYDEGEILYSDKSLKTIDSIKLRREVIMLPQIPVMFNGNVKENLLIGLKFSEKPLVPDEILYEILEFVQLDKELSESVEKLSGGEKQKLCLARALLLNPEVFLLDEPSSALDEDTEHLIISSLVEYTKKNNKTLIMVTHSKKIAKNFSDNIIEIKNGSLFIKEE</sequence>
<dbReference type="Gene3D" id="3.40.50.300">
    <property type="entry name" value="P-loop containing nucleotide triphosphate hydrolases"/>
    <property type="match status" value="1"/>
</dbReference>
<keyword evidence="3 5" id="KW-0067">ATP-binding</keyword>
<dbReference type="InterPro" id="IPR003593">
    <property type="entry name" value="AAA+_ATPase"/>
</dbReference>
<dbReference type="PROSITE" id="PS50893">
    <property type="entry name" value="ABC_TRANSPORTER_2"/>
    <property type="match status" value="1"/>
</dbReference>
<dbReference type="GO" id="GO:0005524">
    <property type="term" value="F:ATP binding"/>
    <property type="evidence" value="ECO:0007669"/>
    <property type="project" value="UniProtKB-KW"/>
</dbReference>
<dbReference type="PANTHER" id="PTHR43423">
    <property type="entry name" value="ABC TRANSPORTER I FAMILY MEMBER 17"/>
    <property type="match status" value="1"/>
</dbReference>
<dbReference type="CDD" id="cd03228">
    <property type="entry name" value="ABCC_MRP_Like"/>
    <property type="match status" value="1"/>
</dbReference>
<organism evidence="5 6">
    <name type="scientific">Clostridium cochlearium</name>
    <dbReference type="NCBI Taxonomy" id="1494"/>
    <lineage>
        <taxon>Bacteria</taxon>
        <taxon>Bacillati</taxon>
        <taxon>Bacillota</taxon>
        <taxon>Clostridia</taxon>
        <taxon>Eubacteriales</taxon>
        <taxon>Clostridiaceae</taxon>
        <taxon>Clostridium</taxon>
    </lineage>
</organism>
<keyword evidence="2" id="KW-0547">Nucleotide-binding</keyword>
<dbReference type="AlphaFoldDB" id="A0A7Y3V851"/>
<evidence type="ECO:0000313" key="6">
    <source>
        <dbReference type="Proteomes" id="UP000528432"/>
    </source>
</evidence>
<dbReference type="PROSITE" id="PS00211">
    <property type="entry name" value="ABC_TRANSPORTER_1"/>
    <property type="match status" value="1"/>
</dbReference>
<dbReference type="RefSeq" id="WP_171302752.1">
    <property type="nucleotide sequence ID" value="NZ_JABFIF010000002.1"/>
</dbReference>
<dbReference type="SUPFAM" id="SSF52540">
    <property type="entry name" value="P-loop containing nucleoside triphosphate hydrolases"/>
    <property type="match status" value="1"/>
</dbReference>
<proteinExistence type="predicted"/>
<dbReference type="GO" id="GO:0016887">
    <property type="term" value="F:ATP hydrolysis activity"/>
    <property type="evidence" value="ECO:0007669"/>
    <property type="project" value="InterPro"/>
</dbReference>
<protein>
    <submittedName>
        <fullName evidence="5">ABC transporter ATP-binding protein</fullName>
    </submittedName>
</protein>
<feature type="domain" description="ABC transporter" evidence="4">
    <location>
        <begin position="2"/>
        <end position="208"/>
    </location>
</feature>
<dbReference type="Pfam" id="PF00005">
    <property type="entry name" value="ABC_tran"/>
    <property type="match status" value="1"/>
</dbReference>
<dbReference type="Proteomes" id="UP000528432">
    <property type="component" value="Unassembled WGS sequence"/>
</dbReference>
<gene>
    <name evidence="5" type="ORF">HMJ28_01855</name>
</gene>
<dbReference type="InterPro" id="IPR017871">
    <property type="entry name" value="ABC_transporter-like_CS"/>
</dbReference>
<evidence type="ECO:0000256" key="2">
    <source>
        <dbReference type="ARBA" id="ARBA00022741"/>
    </source>
</evidence>